<evidence type="ECO:0000256" key="1">
    <source>
        <dbReference type="ARBA" id="ARBA00009995"/>
    </source>
</evidence>
<dbReference type="Proteomes" id="UP001630127">
    <property type="component" value="Unassembled WGS sequence"/>
</dbReference>
<comment type="similarity">
    <text evidence="1">Belongs to the UDP-glycosyltransferase family.</text>
</comment>
<dbReference type="AlphaFoldDB" id="A0ABD2ZP88"/>
<protein>
    <recommendedName>
        <fullName evidence="5">Glycosyltransferase</fullName>
    </recommendedName>
</protein>
<dbReference type="Pfam" id="PF00201">
    <property type="entry name" value="UDPGT"/>
    <property type="match status" value="1"/>
</dbReference>
<accession>A0ABD2ZP88</accession>
<keyword evidence="4" id="KW-1185">Reference proteome</keyword>
<dbReference type="Gene3D" id="3.40.50.2000">
    <property type="entry name" value="Glycogen Phosphorylase B"/>
    <property type="match status" value="2"/>
</dbReference>
<evidence type="ECO:0000313" key="4">
    <source>
        <dbReference type="Proteomes" id="UP001630127"/>
    </source>
</evidence>
<reference evidence="3 4" key="1">
    <citation type="submission" date="2024-11" db="EMBL/GenBank/DDBJ databases">
        <title>A near-complete genome assembly of Cinchona calisaya.</title>
        <authorList>
            <person name="Lian D.C."/>
            <person name="Zhao X.W."/>
            <person name="Wei L."/>
        </authorList>
    </citation>
    <scope>NUCLEOTIDE SEQUENCE [LARGE SCALE GENOMIC DNA]</scope>
    <source>
        <tissue evidence="3">Nenye</tissue>
    </source>
</reference>
<proteinExistence type="inferred from homology"/>
<dbReference type="GO" id="GO:1900994">
    <property type="term" value="P:(-)-secologanin biosynthetic process"/>
    <property type="evidence" value="ECO:0007669"/>
    <property type="project" value="UniProtKB-ARBA"/>
</dbReference>
<dbReference type="CDD" id="cd03784">
    <property type="entry name" value="GT1_Gtf-like"/>
    <property type="match status" value="1"/>
</dbReference>
<keyword evidence="2" id="KW-0808">Transferase</keyword>
<evidence type="ECO:0008006" key="5">
    <source>
        <dbReference type="Google" id="ProtNLM"/>
    </source>
</evidence>
<comment type="caution">
    <text evidence="3">The sequence shown here is derived from an EMBL/GenBank/DDBJ whole genome shotgun (WGS) entry which is preliminary data.</text>
</comment>
<dbReference type="SUPFAM" id="SSF53756">
    <property type="entry name" value="UDP-Glycosyltransferase/glycogen phosphorylase"/>
    <property type="match status" value="1"/>
</dbReference>
<sequence length="458" mass="50932">MEKQKDAALQRRKCSRLLLFPLPLQGHINPMIQLAEILHAKGFSITVIQTKFNALNPEIYPHFTFHTISDGLSDSEASKINAITLILELNSRCIAPFQCALSKLLAESSLQDPIACLISDAILHFTRAVADSFKLPRVVLRTGGLSSYCAFSLFPLLIEKGYLPIQDARLEEPVLELPPLKVKDIPMIKSLNLESLVELVNLMVQETKASSGLIFNSFEELEQPALVRLQDLLSIPIFPIGPFHKYFPATSSSLMTQDKSCISWLEKQVHNSVIYVSFGSLAALDEKEFVEIAWGLANSKHPFLWVVRPGLIAGSEWLEALPNGFLDTVDGRGLIVKWAPQPEVLAHPAVGAFLTHNGWNSTLESICEGVPMLCMPRFTDQPVNARYVTNVWRVGLALENGLDRDKIEMTVKKLMEEKEGEEIRERMLQLKGKASLCLNLGGSSHQSLESLASFISSF</sequence>
<dbReference type="GO" id="GO:0035251">
    <property type="term" value="F:UDP-glucosyltransferase activity"/>
    <property type="evidence" value="ECO:0007669"/>
    <property type="project" value="UniProtKB-ARBA"/>
</dbReference>
<dbReference type="PANTHER" id="PTHR11926:SF1374">
    <property type="entry name" value="UDP-GLYCOSYLTRANSFERASE 76F1-RELATED"/>
    <property type="match status" value="1"/>
</dbReference>
<name>A0ABD2ZP88_9GENT</name>
<gene>
    <name evidence="3" type="ORF">ACH5RR_019303</name>
</gene>
<organism evidence="3 4">
    <name type="scientific">Cinchona calisaya</name>
    <dbReference type="NCBI Taxonomy" id="153742"/>
    <lineage>
        <taxon>Eukaryota</taxon>
        <taxon>Viridiplantae</taxon>
        <taxon>Streptophyta</taxon>
        <taxon>Embryophyta</taxon>
        <taxon>Tracheophyta</taxon>
        <taxon>Spermatophyta</taxon>
        <taxon>Magnoliopsida</taxon>
        <taxon>eudicotyledons</taxon>
        <taxon>Gunneridae</taxon>
        <taxon>Pentapetalae</taxon>
        <taxon>asterids</taxon>
        <taxon>lamiids</taxon>
        <taxon>Gentianales</taxon>
        <taxon>Rubiaceae</taxon>
        <taxon>Cinchonoideae</taxon>
        <taxon>Cinchoneae</taxon>
        <taxon>Cinchona</taxon>
    </lineage>
</organism>
<dbReference type="FunFam" id="3.40.50.2000:FF:000040">
    <property type="entry name" value="UDP-glycosyltransferase 76C1"/>
    <property type="match status" value="1"/>
</dbReference>
<dbReference type="InterPro" id="IPR002213">
    <property type="entry name" value="UDP_glucos_trans"/>
</dbReference>
<dbReference type="PANTHER" id="PTHR11926">
    <property type="entry name" value="GLUCOSYL/GLUCURONOSYL TRANSFERASES"/>
    <property type="match status" value="1"/>
</dbReference>
<dbReference type="EMBL" id="JBJUIK010000008">
    <property type="protein sequence ID" value="KAL3521154.1"/>
    <property type="molecule type" value="Genomic_DNA"/>
</dbReference>
<evidence type="ECO:0000256" key="2">
    <source>
        <dbReference type="ARBA" id="ARBA00022679"/>
    </source>
</evidence>
<evidence type="ECO:0000313" key="3">
    <source>
        <dbReference type="EMBL" id="KAL3521154.1"/>
    </source>
</evidence>
<dbReference type="FunFam" id="3.40.50.2000:FF:000120">
    <property type="entry name" value="UDP-glycosyltransferase 76C1"/>
    <property type="match status" value="1"/>
</dbReference>